<dbReference type="RefSeq" id="WP_156119169.1">
    <property type="nucleotide sequence ID" value="NZ_JPMX01000057.1"/>
</dbReference>
<dbReference type="OrthoDB" id="3541690at2"/>
<feature type="compositionally biased region" description="Low complexity" evidence="1">
    <location>
        <begin position="238"/>
        <end position="257"/>
    </location>
</feature>
<feature type="compositionally biased region" description="Basic and acidic residues" evidence="1">
    <location>
        <begin position="205"/>
        <end position="236"/>
    </location>
</feature>
<evidence type="ECO:0000256" key="1">
    <source>
        <dbReference type="SAM" id="MobiDB-lite"/>
    </source>
</evidence>
<evidence type="ECO:0000313" key="2">
    <source>
        <dbReference type="EMBL" id="KGH46182.1"/>
    </source>
</evidence>
<keyword evidence="3" id="KW-1185">Reference proteome</keyword>
<accession>A0A098Y6W0</accession>
<feature type="region of interest" description="Disordered" evidence="1">
    <location>
        <begin position="175"/>
        <end position="257"/>
    </location>
</feature>
<dbReference type="EMBL" id="JPMX01000057">
    <property type="protein sequence ID" value="KGH46182.1"/>
    <property type="molecule type" value="Genomic_DNA"/>
</dbReference>
<organism evidence="2 3">
    <name type="scientific">Modestobacter caceresii</name>
    <dbReference type="NCBI Taxonomy" id="1522368"/>
    <lineage>
        <taxon>Bacteria</taxon>
        <taxon>Bacillati</taxon>
        <taxon>Actinomycetota</taxon>
        <taxon>Actinomycetes</taxon>
        <taxon>Geodermatophilales</taxon>
        <taxon>Geodermatophilaceae</taxon>
        <taxon>Modestobacter</taxon>
    </lineage>
</organism>
<dbReference type="Proteomes" id="UP000029713">
    <property type="component" value="Unassembled WGS sequence"/>
</dbReference>
<protein>
    <submittedName>
        <fullName evidence="2">Uncharacterized protein</fullName>
    </submittedName>
</protein>
<dbReference type="STRING" id="1522368.IN07_13045"/>
<gene>
    <name evidence="2" type="ORF">IN07_13045</name>
</gene>
<dbReference type="AlphaFoldDB" id="A0A098Y6W0"/>
<reference evidence="2 3" key="1">
    <citation type="submission" date="2014-07" db="EMBL/GenBank/DDBJ databases">
        <title>Biosystematic studies on Modestobacter strains isolated from extreme hyper-arid desert soil and from historic building.</title>
        <authorList>
            <person name="Bukarasam K."/>
            <person name="Bull A."/>
            <person name="Girard G."/>
            <person name="van Wezel G."/>
            <person name="Goodfellow M."/>
        </authorList>
    </citation>
    <scope>NUCLEOTIDE SEQUENCE [LARGE SCALE GENOMIC DNA]</scope>
    <source>
        <strain evidence="2 3">KNN45-2b</strain>
    </source>
</reference>
<evidence type="ECO:0000313" key="3">
    <source>
        <dbReference type="Proteomes" id="UP000029713"/>
    </source>
</evidence>
<feature type="non-terminal residue" evidence="2">
    <location>
        <position position="257"/>
    </location>
</feature>
<proteinExistence type="predicted"/>
<comment type="caution">
    <text evidence="2">The sequence shown here is derived from an EMBL/GenBank/DDBJ whole genome shotgun (WGS) entry which is preliminary data.</text>
</comment>
<name>A0A098Y6W0_9ACTN</name>
<sequence length="257" mass="27037">MPELDDDLETIAEELYAVAPEEFVAARTAARDRARAAGHKELAKAVAALPKPTTAAWVCNLLVRRQPEEVDQLLELGELLRQAQVDLSADQLRALGRQRNQVVAALARQARAVAHREGHDVSSAVADQVESTLRAAIADPDAGTALRAGRLTTALSYSGLGPVDLAGAVATPIRSGGAAPAPVRGQEARTGAGAAPGADAAQGRQAEERRREAEERRREGEERSARELAQARRDAEEAAGVARDADAAMAAAEQQVA</sequence>
<feature type="compositionally biased region" description="Low complexity" evidence="1">
    <location>
        <begin position="188"/>
        <end position="204"/>
    </location>
</feature>